<protein>
    <submittedName>
        <fullName evidence="1">Uncharacterized protein</fullName>
    </submittedName>
</protein>
<evidence type="ECO:0000313" key="1">
    <source>
        <dbReference type="EMBL" id="PSW20195.1"/>
    </source>
</evidence>
<proteinExistence type="predicted"/>
<organism evidence="1 2">
    <name type="scientific">Photobacterium sanctipauli</name>
    <dbReference type="NCBI Taxonomy" id="1342794"/>
    <lineage>
        <taxon>Bacteria</taxon>
        <taxon>Pseudomonadati</taxon>
        <taxon>Pseudomonadota</taxon>
        <taxon>Gammaproteobacteria</taxon>
        <taxon>Vibrionales</taxon>
        <taxon>Vibrionaceae</taxon>
        <taxon>Photobacterium</taxon>
    </lineage>
</organism>
<evidence type="ECO:0000313" key="2">
    <source>
        <dbReference type="Proteomes" id="UP000241771"/>
    </source>
</evidence>
<dbReference type="RefSeq" id="WP_036828428.1">
    <property type="nucleotide sequence ID" value="NZ_JGVO01000999.1"/>
</dbReference>
<gene>
    <name evidence="1" type="ORF">C9I98_09065</name>
</gene>
<dbReference type="AlphaFoldDB" id="A0A2T3NVB7"/>
<dbReference type="OrthoDB" id="5892521at2"/>
<accession>A0A2T3NVB7</accession>
<sequence>MAQAMNFDTIATETAMDKMDKKAYAVNIKGLIAHALDIFFGGSKAPKQYNVSDLPAHIQKDIGLYR</sequence>
<comment type="caution">
    <text evidence="1">The sequence shown here is derived from an EMBL/GenBank/DDBJ whole genome shotgun (WGS) entry which is preliminary data.</text>
</comment>
<dbReference type="EMBL" id="PYMA01000004">
    <property type="protein sequence ID" value="PSW20195.1"/>
    <property type="molecule type" value="Genomic_DNA"/>
</dbReference>
<dbReference type="Proteomes" id="UP000241771">
    <property type="component" value="Unassembled WGS sequence"/>
</dbReference>
<name>A0A2T3NVB7_9GAMM</name>
<reference evidence="1 2" key="1">
    <citation type="submission" date="2018-01" db="EMBL/GenBank/DDBJ databases">
        <title>Whole genome sequencing of Histamine producing bacteria.</title>
        <authorList>
            <person name="Butler K."/>
        </authorList>
    </citation>
    <scope>NUCLEOTIDE SEQUENCE [LARGE SCALE GENOMIC DNA]</scope>
    <source>
        <strain evidence="1 2">DSM 100436</strain>
    </source>
</reference>
<keyword evidence="2" id="KW-1185">Reference proteome</keyword>